<evidence type="ECO:0000313" key="5">
    <source>
        <dbReference type="Proteomes" id="UP000268291"/>
    </source>
</evidence>
<protein>
    <submittedName>
        <fullName evidence="2">Uncharacterized protein</fullName>
    </submittedName>
</protein>
<keyword evidence="5" id="KW-1185">Reference proteome</keyword>
<reference evidence="3 5" key="2">
    <citation type="submission" date="2018-12" db="EMBL/GenBank/DDBJ databases">
        <authorList>
            <person name="hu s."/>
            <person name="Xu Y."/>
            <person name="Xu B."/>
            <person name="Li F."/>
        </authorList>
    </citation>
    <scope>NUCLEOTIDE SEQUENCE [LARGE SCALE GENOMIC DNA]</scope>
    <source>
        <strain evidence="3 5">KSW2-17</strain>
    </source>
</reference>
<evidence type="ECO:0000313" key="2">
    <source>
        <dbReference type="EMBL" id="PSL38969.1"/>
    </source>
</evidence>
<evidence type="ECO:0000313" key="3">
    <source>
        <dbReference type="EMBL" id="RUQ86573.1"/>
    </source>
</evidence>
<keyword evidence="1" id="KW-0812">Transmembrane</keyword>
<dbReference type="EMBL" id="PYAU01000001">
    <property type="protein sequence ID" value="PSL38969.1"/>
    <property type="molecule type" value="Genomic_DNA"/>
</dbReference>
<name>A0A2P8GYC5_9MICO</name>
<proteinExistence type="predicted"/>
<organism evidence="2 4">
    <name type="scientific">Labedella gwakjiensis</name>
    <dbReference type="NCBI Taxonomy" id="390269"/>
    <lineage>
        <taxon>Bacteria</taxon>
        <taxon>Bacillati</taxon>
        <taxon>Actinomycetota</taxon>
        <taxon>Actinomycetes</taxon>
        <taxon>Micrococcales</taxon>
        <taxon>Microbacteriaceae</taxon>
        <taxon>Labedella</taxon>
    </lineage>
</organism>
<dbReference type="AlphaFoldDB" id="A0A2P8GYC5"/>
<accession>A0A2P8GYC5</accession>
<evidence type="ECO:0000313" key="4">
    <source>
        <dbReference type="Proteomes" id="UP000241203"/>
    </source>
</evidence>
<gene>
    <name evidence="2" type="ORF">CLV49_2600</name>
    <name evidence="3" type="ORF">ELQ93_06225</name>
</gene>
<keyword evidence="1" id="KW-1133">Transmembrane helix</keyword>
<dbReference type="OrthoDB" id="5079845at2"/>
<dbReference type="RefSeq" id="WP_106563902.1">
    <property type="nucleotide sequence ID" value="NZ_PYAU01000001.1"/>
</dbReference>
<feature type="transmembrane region" description="Helical" evidence="1">
    <location>
        <begin position="15"/>
        <end position="39"/>
    </location>
</feature>
<comment type="caution">
    <text evidence="2">The sequence shown here is derived from an EMBL/GenBank/DDBJ whole genome shotgun (WGS) entry which is preliminary data.</text>
</comment>
<reference evidence="2 4" key="1">
    <citation type="submission" date="2018-03" db="EMBL/GenBank/DDBJ databases">
        <title>Genomic Encyclopedia of Archaeal and Bacterial Type Strains, Phase II (KMG-II): from individual species to whole genera.</title>
        <authorList>
            <person name="Goeker M."/>
        </authorList>
    </citation>
    <scope>NUCLEOTIDE SEQUENCE [LARGE SCALE GENOMIC DNA]</scope>
    <source>
        <strain evidence="2 4">DSM 21548</strain>
    </source>
</reference>
<dbReference type="EMBL" id="RZGY01000001">
    <property type="protein sequence ID" value="RUQ86573.1"/>
    <property type="molecule type" value="Genomic_DNA"/>
</dbReference>
<evidence type="ECO:0000256" key="1">
    <source>
        <dbReference type="SAM" id="Phobius"/>
    </source>
</evidence>
<dbReference type="Proteomes" id="UP000268291">
    <property type="component" value="Unassembled WGS sequence"/>
</dbReference>
<sequence length="159" mass="17760">MLGGDAAYNPLAQYWWGWMAIAIGLVVLVVLWYAFVWWVSRRAKETVTVPDEEVTPAPSREDLRARYLSLVDEVVQSYDTGALTRRAAHRKLGALVRLYAQEASGVRAHVMTLDDLTRARLGAIAHAVSVYYPAEFASVESGDVHRSADVARRAVASWW</sequence>
<dbReference type="Proteomes" id="UP000241203">
    <property type="component" value="Unassembled WGS sequence"/>
</dbReference>
<keyword evidence="1" id="KW-0472">Membrane</keyword>